<protein>
    <recommendedName>
        <fullName evidence="2">Integrase catalytic domain-containing protein</fullName>
    </recommendedName>
</protein>
<reference evidence="1" key="1">
    <citation type="submission" date="2013-07" db="EMBL/GenBank/DDBJ databases">
        <title>The genome of an arbuscular mycorrhizal fungus provides insights into the evolution of the oldest plant symbiosis.</title>
        <authorList>
            <consortium name="DOE Joint Genome Institute"/>
            <person name="Tisserant E."/>
            <person name="Malbreil M."/>
            <person name="Kuo A."/>
            <person name="Kohler A."/>
            <person name="Symeonidi A."/>
            <person name="Balestrini R."/>
            <person name="Charron P."/>
            <person name="Duensing N."/>
            <person name="Frei-dit-Frey N."/>
            <person name="Gianinazzi-Pearson V."/>
            <person name="Gilbert B."/>
            <person name="Handa Y."/>
            <person name="Hijri M."/>
            <person name="Kaul R."/>
            <person name="Kawaguchi M."/>
            <person name="Krajinski F."/>
            <person name="Lammers P."/>
            <person name="Lapierre D."/>
            <person name="Masclaux F.G."/>
            <person name="Murat C."/>
            <person name="Morin E."/>
            <person name="Ndikumana S."/>
            <person name="Pagni M."/>
            <person name="Petitpierre D."/>
            <person name="Requena N."/>
            <person name="Rosikiewicz P."/>
            <person name="Riley R."/>
            <person name="Saito K."/>
            <person name="San Clemente H."/>
            <person name="Shapiro H."/>
            <person name="van Tuinen D."/>
            <person name="Becard G."/>
            <person name="Bonfante P."/>
            <person name="Paszkowski U."/>
            <person name="Shachar-Hill Y."/>
            <person name="Young J.P."/>
            <person name="Sanders I.R."/>
            <person name="Henrissat B."/>
            <person name="Rensing S.A."/>
            <person name="Grigoriev I.V."/>
            <person name="Corradi N."/>
            <person name="Roux C."/>
            <person name="Martin F."/>
        </authorList>
    </citation>
    <scope>NUCLEOTIDE SEQUENCE</scope>
    <source>
        <strain evidence="1">DAOM 197198</strain>
    </source>
</reference>
<name>U9TUU4_RHIID</name>
<organism evidence="1">
    <name type="scientific">Rhizophagus irregularis (strain DAOM 181602 / DAOM 197198 / MUCL 43194)</name>
    <name type="common">Arbuscular mycorrhizal fungus</name>
    <name type="synonym">Glomus intraradices</name>
    <dbReference type="NCBI Taxonomy" id="747089"/>
    <lineage>
        <taxon>Eukaryota</taxon>
        <taxon>Fungi</taxon>
        <taxon>Fungi incertae sedis</taxon>
        <taxon>Mucoromycota</taxon>
        <taxon>Glomeromycotina</taxon>
        <taxon>Glomeromycetes</taxon>
        <taxon>Glomerales</taxon>
        <taxon>Glomeraceae</taxon>
        <taxon>Rhizophagus</taxon>
    </lineage>
</organism>
<proteinExistence type="predicted"/>
<gene>
    <name evidence="1" type="ORF">GLOINDRAFT_29824</name>
</gene>
<dbReference type="VEuPathDB" id="FungiDB:RhiirFUN_013578"/>
<dbReference type="EMBL" id="KI287449">
    <property type="protein sequence ID" value="ESA10088.1"/>
    <property type="molecule type" value="Genomic_DNA"/>
</dbReference>
<evidence type="ECO:0000313" key="1">
    <source>
        <dbReference type="EMBL" id="ESA10088.1"/>
    </source>
</evidence>
<dbReference type="AlphaFoldDB" id="U9TUU4"/>
<dbReference type="HOGENOM" id="CLU_1272861_0_0_1"/>
<evidence type="ECO:0008006" key="2">
    <source>
        <dbReference type="Google" id="ProtNLM"/>
    </source>
</evidence>
<accession>U9TUU4</accession>
<sequence length="195" mass="22557">MRIPKSARESKSEFFGKKGWTLHSILMYTKSENEKLNVAAFDHWSADTRQDAWFTASSLHAVFEVMDNKPKWVTLISDNGPHYHNSEMMIIMAHWKDWYDIEVKSWIFLEAGEAKTAIDSHHAQIMHAIKRYVRIGFEIREGSDIENSIKDLYSISVGEINPNREKTDKKIKSLVGISNMNKWKWPINGPFAGSI</sequence>
<dbReference type="eggNOG" id="ENOG502S79X">
    <property type="taxonomic scope" value="Eukaryota"/>
</dbReference>
<dbReference type="VEuPathDB" id="FungiDB:RhiirFUN_019320"/>